<evidence type="ECO:0000313" key="3">
    <source>
        <dbReference type="Proteomes" id="UP000799118"/>
    </source>
</evidence>
<proteinExistence type="predicted"/>
<evidence type="ECO:0000256" key="1">
    <source>
        <dbReference type="SAM" id="MobiDB-lite"/>
    </source>
</evidence>
<reference evidence="2" key="1">
    <citation type="journal article" date="2019" name="Environ. Microbiol.">
        <title>Fungal ecological strategies reflected in gene transcription - a case study of two litter decomposers.</title>
        <authorList>
            <person name="Barbi F."/>
            <person name="Kohler A."/>
            <person name="Barry K."/>
            <person name="Baskaran P."/>
            <person name="Daum C."/>
            <person name="Fauchery L."/>
            <person name="Ihrmark K."/>
            <person name="Kuo A."/>
            <person name="LaButti K."/>
            <person name="Lipzen A."/>
            <person name="Morin E."/>
            <person name="Grigoriev I.V."/>
            <person name="Henrissat B."/>
            <person name="Lindahl B."/>
            <person name="Martin F."/>
        </authorList>
    </citation>
    <scope>NUCLEOTIDE SEQUENCE</scope>
    <source>
        <strain evidence="2">JB14</strain>
    </source>
</reference>
<gene>
    <name evidence="2" type="ORF">BT96DRAFT_990071</name>
</gene>
<evidence type="ECO:0000313" key="2">
    <source>
        <dbReference type="EMBL" id="KAE9403640.1"/>
    </source>
</evidence>
<feature type="region of interest" description="Disordered" evidence="1">
    <location>
        <begin position="19"/>
        <end position="39"/>
    </location>
</feature>
<dbReference type="EMBL" id="ML769423">
    <property type="protein sequence ID" value="KAE9403640.1"/>
    <property type="molecule type" value="Genomic_DNA"/>
</dbReference>
<dbReference type="AlphaFoldDB" id="A0A6A4I100"/>
<name>A0A6A4I100_9AGAR</name>
<accession>A0A6A4I100</accession>
<dbReference type="Proteomes" id="UP000799118">
    <property type="component" value="Unassembled WGS sequence"/>
</dbReference>
<protein>
    <submittedName>
        <fullName evidence="2">Uncharacterized protein</fullName>
    </submittedName>
</protein>
<feature type="compositionally biased region" description="Polar residues" evidence="1">
    <location>
        <begin position="23"/>
        <end position="35"/>
    </location>
</feature>
<sequence>MFTVSGKYSEELSDNYAPPDLNYFQSPPHNSSNQPKLVPFSEFKYPPSPPLHELAWREGPIIPDKTPSLKMLKEVGDELGLGDPSYGNKMYTYNSSFTRIIPAAWTCITSDTSKFSLCAMRQFLRKCAFPVDVEAGSTLTLNSFGPMLAVAIMGAGLLGIWLEATKATKWESPPKPTIRQIQLLHLHL</sequence>
<organism evidence="2 3">
    <name type="scientific">Gymnopus androsaceus JB14</name>
    <dbReference type="NCBI Taxonomy" id="1447944"/>
    <lineage>
        <taxon>Eukaryota</taxon>
        <taxon>Fungi</taxon>
        <taxon>Dikarya</taxon>
        <taxon>Basidiomycota</taxon>
        <taxon>Agaricomycotina</taxon>
        <taxon>Agaricomycetes</taxon>
        <taxon>Agaricomycetidae</taxon>
        <taxon>Agaricales</taxon>
        <taxon>Marasmiineae</taxon>
        <taxon>Omphalotaceae</taxon>
        <taxon>Gymnopus</taxon>
    </lineage>
</organism>
<keyword evidence="3" id="KW-1185">Reference proteome</keyword>